<comment type="caution">
    <text evidence="2">The sequence shown here is derived from an EMBL/GenBank/DDBJ whole genome shotgun (WGS) entry which is preliminary data.</text>
</comment>
<reference evidence="2 3" key="1">
    <citation type="submission" date="2014-06" db="EMBL/GenBank/DDBJ databases">
        <title>Whole Genome Sequences of Three Symbiotic Endozoicomonas Bacteria.</title>
        <authorList>
            <person name="Neave M.J."/>
            <person name="Apprill A."/>
            <person name="Voolstra C.R."/>
        </authorList>
    </citation>
    <scope>NUCLEOTIDE SEQUENCE [LARGE SCALE GENOMIC DNA]</scope>
    <source>
        <strain evidence="2 3">DSM 25634</strain>
    </source>
</reference>
<dbReference type="Proteomes" id="UP000028073">
    <property type="component" value="Unassembled WGS sequence"/>
</dbReference>
<dbReference type="Pfam" id="PF26115">
    <property type="entry name" value="PDDEXK_GAPS4"/>
    <property type="match status" value="1"/>
</dbReference>
<dbReference type="RefSeq" id="WP_034835141.1">
    <property type="nucleotide sequence ID" value="NZ_JOKH01000002.1"/>
</dbReference>
<proteinExistence type="predicted"/>
<sequence>MGEKSKKIGEIGEKIVEEFFSIIGWFDPLSNQPLDCMNSKKHARSSSKKGLRETHGIDLLYSYKSQLESNTVISVLASVKNSDNAYKNNPKADFKSHIEDLAQALECYRNSELKSEQKLQFNGVTKDRDTGVIFWLSSHDDTYDDVVSKINNVRLDSDLEFDCIHIVDNKRIDFVYDVMTWLKSEFNDKIINYYYPETSLSYIDKSIKRYGNTLPVEFLTSPVLPFIIKDENPEKNDVFCIASIDGFDKDSLTRLIQAAREYTHEVTCDYLFLFPNYVPSQHEQSVIKAKRVFDKDISKHITVKSFRPDYRSLSNGK</sequence>
<accession>A0A081NI05</accession>
<dbReference type="AlphaFoldDB" id="A0A081NI05"/>
<dbReference type="EMBL" id="JOKH01000002">
    <property type="protein sequence ID" value="KEQ18078.1"/>
    <property type="molecule type" value="Genomic_DNA"/>
</dbReference>
<dbReference type="eggNOG" id="ENOG502ZKFM">
    <property type="taxonomic scope" value="Bacteria"/>
</dbReference>
<organism evidence="2 3">
    <name type="scientific">Endozoicomonas numazuensis</name>
    <dbReference type="NCBI Taxonomy" id="1137799"/>
    <lineage>
        <taxon>Bacteria</taxon>
        <taxon>Pseudomonadati</taxon>
        <taxon>Pseudomonadota</taxon>
        <taxon>Gammaproteobacteria</taxon>
        <taxon>Oceanospirillales</taxon>
        <taxon>Endozoicomonadaceae</taxon>
        <taxon>Endozoicomonas</taxon>
    </lineage>
</organism>
<gene>
    <name evidence="2" type="ORF">GZ78_10910</name>
</gene>
<keyword evidence="3" id="KW-1185">Reference proteome</keyword>
<evidence type="ECO:0000313" key="3">
    <source>
        <dbReference type="Proteomes" id="UP000028073"/>
    </source>
</evidence>
<feature type="domain" description="GAPS4 PD-(D/E)XK nuclease" evidence="1">
    <location>
        <begin position="1"/>
        <end position="171"/>
    </location>
</feature>
<dbReference type="OrthoDB" id="2680225at2"/>
<evidence type="ECO:0000313" key="2">
    <source>
        <dbReference type="EMBL" id="KEQ18078.1"/>
    </source>
</evidence>
<name>A0A081NI05_9GAMM</name>
<dbReference type="STRING" id="1137799.GZ78_10910"/>
<evidence type="ECO:0000259" key="1">
    <source>
        <dbReference type="Pfam" id="PF26115"/>
    </source>
</evidence>
<protein>
    <recommendedName>
        <fullName evidence="1">GAPS4 PD-(D/E)XK nuclease domain-containing protein</fullName>
    </recommendedName>
</protein>
<dbReference type="InterPro" id="IPR058873">
    <property type="entry name" value="PDDEXK_GAPS4"/>
</dbReference>